<evidence type="ECO:0000313" key="3">
    <source>
        <dbReference type="Proteomes" id="UP001174936"/>
    </source>
</evidence>
<reference evidence="2" key="1">
    <citation type="submission" date="2023-06" db="EMBL/GenBank/DDBJ databases">
        <title>Genome-scale phylogeny and comparative genomics of the fungal order Sordariales.</title>
        <authorList>
            <consortium name="Lawrence Berkeley National Laboratory"/>
            <person name="Hensen N."/>
            <person name="Bonometti L."/>
            <person name="Westerberg I."/>
            <person name="Brannstrom I.O."/>
            <person name="Guillou S."/>
            <person name="Cros-Aarteil S."/>
            <person name="Calhoun S."/>
            <person name="Haridas S."/>
            <person name="Kuo A."/>
            <person name="Mondo S."/>
            <person name="Pangilinan J."/>
            <person name="Riley R."/>
            <person name="Labutti K."/>
            <person name="Andreopoulos B."/>
            <person name="Lipzen A."/>
            <person name="Chen C."/>
            <person name="Yanf M."/>
            <person name="Daum C."/>
            <person name="Ng V."/>
            <person name="Clum A."/>
            <person name="Steindorff A."/>
            <person name="Ohm R."/>
            <person name="Martin F."/>
            <person name="Silar P."/>
            <person name="Natvig D."/>
            <person name="Lalanne C."/>
            <person name="Gautier V."/>
            <person name="Ament-Velasquez S.L."/>
            <person name="Kruys A."/>
            <person name="Hutchinson M.I."/>
            <person name="Powell A.J."/>
            <person name="Barry K."/>
            <person name="Miller A.N."/>
            <person name="Grigoriev I.V."/>
            <person name="Debuchy R."/>
            <person name="Gladieux P."/>
            <person name="Thoren M.H."/>
            <person name="Johannesson H."/>
        </authorList>
    </citation>
    <scope>NUCLEOTIDE SEQUENCE</scope>
    <source>
        <strain evidence="2">SMH2532-1</strain>
    </source>
</reference>
<dbReference type="Proteomes" id="UP001174936">
    <property type="component" value="Unassembled WGS sequence"/>
</dbReference>
<dbReference type="EMBL" id="JAULSV010000005">
    <property type="protein sequence ID" value="KAK0644223.1"/>
    <property type="molecule type" value="Genomic_DNA"/>
</dbReference>
<organism evidence="2 3">
    <name type="scientific">Cercophora newfieldiana</name>
    <dbReference type="NCBI Taxonomy" id="92897"/>
    <lineage>
        <taxon>Eukaryota</taxon>
        <taxon>Fungi</taxon>
        <taxon>Dikarya</taxon>
        <taxon>Ascomycota</taxon>
        <taxon>Pezizomycotina</taxon>
        <taxon>Sordariomycetes</taxon>
        <taxon>Sordariomycetidae</taxon>
        <taxon>Sordariales</taxon>
        <taxon>Lasiosphaeriaceae</taxon>
        <taxon>Cercophora</taxon>
    </lineage>
</organism>
<evidence type="ECO:0008006" key="4">
    <source>
        <dbReference type="Google" id="ProtNLM"/>
    </source>
</evidence>
<name>A0AA39Y1J8_9PEZI</name>
<dbReference type="AlphaFoldDB" id="A0AA39Y1J8"/>
<feature type="compositionally biased region" description="Basic and acidic residues" evidence="1">
    <location>
        <begin position="172"/>
        <end position="183"/>
    </location>
</feature>
<keyword evidence="3" id="KW-1185">Reference proteome</keyword>
<accession>A0AA39Y1J8</accession>
<feature type="region of interest" description="Disordered" evidence="1">
    <location>
        <begin position="122"/>
        <end position="191"/>
    </location>
</feature>
<proteinExistence type="predicted"/>
<feature type="compositionally biased region" description="Polar residues" evidence="1">
    <location>
        <begin position="160"/>
        <end position="170"/>
    </location>
</feature>
<evidence type="ECO:0000313" key="2">
    <source>
        <dbReference type="EMBL" id="KAK0644223.1"/>
    </source>
</evidence>
<protein>
    <recommendedName>
        <fullName evidence="4">VWFA domain-containing protein</fullName>
    </recommendedName>
</protein>
<sequence>MAQPSNYELFTGDYFHNGHDVLPEVTAWHDFLRYSLRRSDPLTGKILDIVDHFMLKGDTRDRHNAAEVNRDYKQCLDQCLAEASHAEFEPPGDLWSNHRNIIALAEQEASDDELVVSQHFSALSRTQRSPRSPPSSPQQHPQSRTWPMAHQEKLALEPSRQPQERSSASTDEGVRETAPDKPRQQSVVRFKSAQEDAIGQRYNMTWARKSLRLDEPRFRSPTRSLLRSAAKKVGVKQKSGLDSNVLTSSLASFYKDRSLVFLVDSGTSMREHWSEATTLLETLLTLAKGVGNLRAIDLRFTSQRNISVNQERNVRQFMRAMMAARPKSDVQAVNTKEKMQVLGSLKTDMAATLSALFAEYKEKIRRSRGFTIIVLTDGMWAPGDPGAVQQEISKFADQFGRPYPRHRPFNIEFVWFGHAGEQAKKLTELDGQTKDSR</sequence>
<gene>
    <name evidence="2" type="ORF">B0T16DRAFT_194504</name>
</gene>
<evidence type="ECO:0000256" key="1">
    <source>
        <dbReference type="SAM" id="MobiDB-lite"/>
    </source>
</evidence>
<comment type="caution">
    <text evidence="2">The sequence shown here is derived from an EMBL/GenBank/DDBJ whole genome shotgun (WGS) entry which is preliminary data.</text>
</comment>